<evidence type="ECO:0000313" key="14">
    <source>
        <dbReference type="EMBL" id="SMY07494.1"/>
    </source>
</evidence>
<evidence type="ECO:0000313" key="15">
    <source>
        <dbReference type="Proteomes" id="UP000201613"/>
    </source>
</evidence>
<evidence type="ECO:0000256" key="3">
    <source>
        <dbReference type="ARBA" id="ARBA00005842"/>
    </source>
</evidence>
<feature type="site" description="Interaction with substrate tRNA" evidence="10">
    <location>
        <position position="128"/>
    </location>
</feature>
<keyword evidence="15" id="KW-1185">Reference proteome</keyword>
<feature type="site" description="Interaction with substrate tRNA" evidence="10">
    <location>
        <position position="106"/>
    </location>
</feature>
<dbReference type="Gene3D" id="1.10.20.140">
    <property type="match status" value="1"/>
</dbReference>
<protein>
    <recommendedName>
        <fullName evidence="10">tRNA dimethylallyltransferase</fullName>
        <ecNumber evidence="10">2.5.1.75</ecNumber>
    </recommendedName>
    <alternativeName>
        <fullName evidence="10">Dimethylallyl diphosphate:tRNA dimethylallyltransferase</fullName>
        <shortName evidence="10">DMAPP:tRNA dimethylallyltransferase</shortName>
        <shortName evidence="10">DMATase</shortName>
    </alternativeName>
    <alternativeName>
        <fullName evidence="10">Isopentenyl-diphosphate:tRNA isopentenyltransferase</fullName>
        <shortName evidence="10">IPP transferase</shortName>
        <shortName evidence="10">IPPT</shortName>
        <shortName evidence="10">IPTase</shortName>
    </alternativeName>
</protein>
<dbReference type="EC" id="2.5.1.75" evidence="10"/>
<evidence type="ECO:0000256" key="8">
    <source>
        <dbReference type="ARBA" id="ARBA00022842"/>
    </source>
</evidence>
<sequence>MTIKALIAGIPADRPVLIAGPTASGKSALAMEIAEAQGGIILNADALQVFDGWRILTARPSDEDQRRCAHALYGHVPFDADYSVGHWLRNVQPYLLGARPIIVGGTGLYLSALTQGLAEIPATPDHIRSEADALPLDALRDGLDAATASRIDLANRARVQRAWEVRANTGRGLADWQAETPAPLLPLSEATALVVDAPPEWLTPRIERRFDMMLDQGAVEEARAMEPRWDPAYLSSKAIGAAELIDYVRGACTLDDARQAAIVGTRQYAKRQRTWFRKRMRDWTAVSLA</sequence>
<evidence type="ECO:0000256" key="7">
    <source>
        <dbReference type="ARBA" id="ARBA00022840"/>
    </source>
</evidence>
<keyword evidence="8 10" id="KW-0460">Magnesium</keyword>
<feature type="binding site" evidence="10">
    <location>
        <begin position="20"/>
        <end position="27"/>
    </location>
    <ligand>
        <name>ATP</name>
        <dbReference type="ChEBI" id="CHEBI:30616"/>
    </ligand>
</feature>
<dbReference type="GO" id="GO:0052381">
    <property type="term" value="F:tRNA dimethylallyltransferase activity"/>
    <property type="evidence" value="ECO:0007669"/>
    <property type="project" value="UniProtKB-UniRule"/>
</dbReference>
<dbReference type="OrthoDB" id="9776390at2"/>
<comment type="cofactor">
    <cofactor evidence="1 10">
        <name>Mg(2+)</name>
        <dbReference type="ChEBI" id="CHEBI:18420"/>
    </cofactor>
</comment>
<dbReference type="InterPro" id="IPR039657">
    <property type="entry name" value="Dimethylallyltransferase"/>
</dbReference>
<evidence type="ECO:0000256" key="9">
    <source>
        <dbReference type="ARBA" id="ARBA00049563"/>
    </source>
</evidence>
<organism evidence="14 15">
    <name type="scientific">Flavimaricola marinus</name>
    <dbReference type="NCBI Taxonomy" id="1819565"/>
    <lineage>
        <taxon>Bacteria</taxon>
        <taxon>Pseudomonadati</taxon>
        <taxon>Pseudomonadota</taxon>
        <taxon>Alphaproteobacteria</taxon>
        <taxon>Rhodobacterales</taxon>
        <taxon>Paracoccaceae</taxon>
        <taxon>Flavimaricola</taxon>
    </lineage>
</organism>
<dbReference type="Gene3D" id="3.40.50.300">
    <property type="entry name" value="P-loop containing nucleotide triphosphate hydrolases"/>
    <property type="match status" value="1"/>
</dbReference>
<evidence type="ECO:0000256" key="12">
    <source>
        <dbReference type="RuleBase" id="RU003784"/>
    </source>
</evidence>
<dbReference type="EMBL" id="FXZK01000002">
    <property type="protein sequence ID" value="SMY07494.1"/>
    <property type="molecule type" value="Genomic_DNA"/>
</dbReference>
<reference evidence="14 15" key="1">
    <citation type="submission" date="2017-05" db="EMBL/GenBank/DDBJ databases">
        <authorList>
            <person name="Song R."/>
            <person name="Chenine A.L."/>
            <person name="Ruprecht R.M."/>
        </authorList>
    </citation>
    <scope>NUCLEOTIDE SEQUENCE [LARGE SCALE GENOMIC DNA]</scope>
    <source>
        <strain evidence="14 15">CECT 8899</strain>
    </source>
</reference>
<evidence type="ECO:0000256" key="1">
    <source>
        <dbReference type="ARBA" id="ARBA00001946"/>
    </source>
</evidence>
<dbReference type="RefSeq" id="WP_093991688.1">
    <property type="nucleotide sequence ID" value="NZ_FXZK01000002.1"/>
</dbReference>
<evidence type="ECO:0000256" key="11">
    <source>
        <dbReference type="RuleBase" id="RU003783"/>
    </source>
</evidence>
<keyword evidence="4 10" id="KW-0808">Transferase</keyword>
<comment type="subunit">
    <text evidence="10">Monomer.</text>
</comment>
<proteinExistence type="inferred from homology"/>
<keyword evidence="5 10" id="KW-0819">tRNA processing</keyword>
<keyword evidence="6 10" id="KW-0547">Nucleotide-binding</keyword>
<dbReference type="PANTHER" id="PTHR11088:SF60">
    <property type="entry name" value="TRNA DIMETHYLALLYLTRANSFERASE"/>
    <property type="match status" value="1"/>
</dbReference>
<accession>A0A238LDJ6</accession>
<evidence type="ECO:0000256" key="6">
    <source>
        <dbReference type="ARBA" id="ARBA00022741"/>
    </source>
</evidence>
<comment type="caution">
    <text evidence="10">Lacks conserved residue(s) required for the propagation of feature annotation.</text>
</comment>
<dbReference type="AlphaFoldDB" id="A0A238LDJ6"/>
<dbReference type="GO" id="GO:0005524">
    <property type="term" value="F:ATP binding"/>
    <property type="evidence" value="ECO:0007669"/>
    <property type="project" value="UniProtKB-UniRule"/>
</dbReference>
<dbReference type="InterPro" id="IPR027417">
    <property type="entry name" value="P-loop_NTPase"/>
</dbReference>
<evidence type="ECO:0000256" key="2">
    <source>
        <dbReference type="ARBA" id="ARBA00003213"/>
    </source>
</evidence>
<feature type="binding site" evidence="10">
    <location>
        <begin position="22"/>
        <end position="27"/>
    </location>
    <ligand>
        <name>substrate</name>
    </ligand>
</feature>
<evidence type="ECO:0000256" key="4">
    <source>
        <dbReference type="ARBA" id="ARBA00022679"/>
    </source>
</evidence>
<comment type="catalytic activity">
    <reaction evidence="9 10 11">
        <text>adenosine(37) in tRNA + dimethylallyl diphosphate = N(6)-dimethylallyladenosine(37) in tRNA + diphosphate</text>
        <dbReference type="Rhea" id="RHEA:26482"/>
        <dbReference type="Rhea" id="RHEA-COMP:10162"/>
        <dbReference type="Rhea" id="RHEA-COMP:10375"/>
        <dbReference type="ChEBI" id="CHEBI:33019"/>
        <dbReference type="ChEBI" id="CHEBI:57623"/>
        <dbReference type="ChEBI" id="CHEBI:74411"/>
        <dbReference type="ChEBI" id="CHEBI:74415"/>
        <dbReference type="EC" id="2.5.1.75"/>
    </reaction>
</comment>
<comment type="function">
    <text evidence="2 10 12">Catalyzes the transfer of a dimethylallyl group onto the adenine at position 37 in tRNAs that read codons beginning with uridine, leading to the formation of N6-(dimethylallyl)adenosine (i(6)A).</text>
</comment>
<dbReference type="PANTHER" id="PTHR11088">
    <property type="entry name" value="TRNA DIMETHYLALLYLTRANSFERASE"/>
    <property type="match status" value="1"/>
</dbReference>
<name>A0A238LDJ6_9RHOB</name>
<dbReference type="Proteomes" id="UP000201613">
    <property type="component" value="Unassembled WGS sequence"/>
</dbReference>
<dbReference type="InterPro" id="IPR018022">
    <property type="entry name" value="IPT"/>
</dbReference>
<evidence type="ECO:0000256" key="5">
    <source>
        <dbReference type="ARBA" id="ARBA00022694"/>
    </source>
</evidence>
<dbReference type="SUPFAM" id="SSF52540">
    <property type="entry name" value="P-loop containing nucleoside triphosphate hydrolases"/>
    <property type="match status" value="2"/>
</dbReference>
<comment type="similarity">
    <text evidence="3 10 13">Belongs to the IPP transferase family.</text>
</comment>
<gene>
    <name evidence="10 14" type="primary">miaA</name>
    <name evidence="14" type="ORF">LOM8899_01630</name>
</gene>
<evidence type="ECO:0000256" key="13">
    <source>
        <dbReference type="RuleBase" id="RU003785"/>
    </source>
</evidence>
<evidence type="ECO:0000256" key="10">
    <source>
        <dbReference type="HAMAP-Rule" id="MF_00185"/>
    </source>
</evidence>
<dbReference type="HAMAP" id="MF_00185">
    <property type="entry name" value="IPP_trans"/>
    <property type="match status" value="1"/>
</dbReference>
<dbReference type="NCBIfam" id="TIGR00174">
    <property type="entry name" value="miaA"/>
    <property type="match status" value="1"/>
</dbReference>
<dbReference type="Pfam" id="PF01715">
    <property type="entry name" value="IPPT"/>
    <property type="match status" value="1"/>
</dbReference>
<dbReference type="GO" id="GO:0006400">
    <property type="term" value="P:tRNA modification"/>
    <property type="evidence" value="ECO:0007669"/>
    <property type="project" value="TreeGrafter"/>
</dbReference>
<keyword evidence="7 10" id="KW-0067">ATP-binding</keyword>